<dbReference type="Proteomes" id="UP000566819">
    <property type="component" value="Unassembled WGS sequence"/>
</dbReference>
<protein>
    <recommendedName>
        <fullName evidence="5">Reverse transcriptase Ty1/copia-type domain-containing protein</fullName>
    </recommendedName>
</protein>
<feature type="domain" description="Reverse transcriptase Ty1/copia-type" evidence="1">
    <location>
        <begin position="269"/>
        <end position="390"/>
    </location>
</feature>
<accession>A0A8H4W3I2</accession>
<dbReference type="AlphaFoldDB" id="A0A8H4W3I2"/>
<comment type="caution">
    <text evidence="3">The sequence shown here is derived from an EMBL/GenBank/DDBJ whole genome shotgun (WGS) entry which is preliminary data.</text>
</comment>
<dbReference type="OrthoDB" id="5022336at2759"/>
<evidence type="ECO:0000259" key="2">
    <source>
        <dbReference type="Pfam" id="PF25597"/>
    </source>
</evidence>
<organism evidence="3 4">
    <name type="scientific">Cudoniella acicularis</name>
    <dbReference type="NCBI Taxonomy" id="354080"/>
    <lineage>
        <taxon>Eukaryota</taxon>
        <taxon>Fungi</taxon>
        <taxon>Dikarya</taxon>
        <taxon>Ascomycota</taxon>
        <taxon>Pezizomycotina</taxon>
        <taxon>Leotiomycetes</taxon>
        <taxon>Helotiales</taxon>
        <taxon>Tricladiaceae</taxon>
        <taxon>Cudoniella</taxon>
    </lineage>
</organism>
<dbReference type="SUPFAM" id="SSF56672">
    <property type="entry name" value="DNA/RNA polymerases"/>
    <property type="match status" value="1"/>
</dbReference>
<dbReference type="Pfam" id="PF07727">
    <property type="entry name" value="RVT_2"/>
    <property type="match status" value="1"/>
</dbReference>
<evidence type="ECO:0000313" key="3">
    <source>
        <dbReference type="EMBL" id="KAF4632367.1"/>
    </source>
</evidence>
<feature type="domain" description="Retroviral polymerase SH3-like" evidence="2">
    <location>
        <begin position="102"/>
        <end position="149"/>
    </location>
</feature>
<name>A0A8H4W3I2_9HELO</name>
<dbReference type="Pfam" id="PF25597">
    <property type="entry name" value="SH3_retrovirus"/>
    <property type="match status" value="1"/>
</dbReference>
<sequence>MDTSDFVPSFGFITGSQLEYVTSSQNGLGILPTNAGYESDEGVANIQRMSILSTITLDLKEVGHVEENGRRYHKYCEGTENSDSPTDWWCGDGKAQLFRQDVHIPKEKDLHKLKVKGWKGIFVGYGPSGYSIWNPQTREVEVTAHTKIKDGIRGSGTVNAIPTQGGLEIIGWTQEANTDPIDDPRHEDNSILLGDTIVVDAIVSEIQSLRKNHTGVSYEDPKVVISSRANGSLKSKQMANTRHNLSHMDIRKNTELTTSRHTLQLLDLSMDAKTAFLYGDLDEEIYTEQPEGYSEGTDLVCKLRRSLYGLKQAPWVWNKVVDSFFGKQGITRPLCDPAIYFRRKPGGKGFPLMISIYVDDIIIGPDMDEIKDLKTELSRTFDMTNLGEAKRSGYDDYAFRSYGVIDHMDQGISYYCSLCGMVIFSSKLSATTWHERRDLDQKRILERLRSKNMKDLFEAIDQNSNSNLPATVAETLGGVTSDENPVMKTGDVKRPPKHGYWYNFVQWLQRESALC</sequence>
<proteinExistence type="predicted"/>
<dbReference type="InterPro" id="IPR013103">
    <property type="entry name" value="RVT_2"/>
</dbReference>
<gene>
    <name evidence="3" type="ORF">G7Y89_g5753</name>
</gene>
<reference evidence="3 4" key="1">
    <citation type="submission" date="2020-03" db="EMBL/GenBank/DDBJ databases">
        <title>Draft Genome Sequence of Cudoniella acicularis.</title>
        <authorList>
            <person name="Buettner E."/>
            <person name="Kellner H."/>
        </authorList>
    </citation>
    <scope>NUCLEOTIDE SEQUENCE [LARGE SCALE GENOMIC DNA]</scope>
    <source>
        <strain evidence="3 4">DSM 108380</strain>
    </source>
</reference>
<keyword evidence="4" id="KW-1185">Reference proteome</keyword>
<dbReference type="InterPro" id="IPR043502">
    <property type="entry name" value="DNA/RNA_pol_sf"/>
</dbReference>
<dbReference type="EMBL" id="JAAMPI010000353">
    <property type="protein sequence ID" value="KAF4632367.1"/>
    <property type="molecule type" value="Genomic_DNA"/>
</dbReference>
<evidence type="ECO:0008006" key="5">
    <source>
        <dbReference type="Google" id="ProtNLM"/>
    </source>
</evidence>
<evidence type="ECO:0000259" key="1">
    <source>
        <dbReference type="Pfam" id="PF07727"/>
    </source>
</evidence>
<evidence type="ECO:0000313" key="4">
    <source>
        <dbReference type="Proteomes" id="UP000566819"/>
    </source>
</evidence>
<dbReference type="InterPro" id="IPR057670">
    <property type="entry name" value="SH3_retrovirus"/>
</dbReference>